<gene>
    <name evidence="2" type="ORF">GCM10025867_00620</name>
</gene>
<reference evidence="3" key="1">
    <citation type="journal article" date="2019" name="Int. J. Syst. Evol. Microbiol.">
        <title>The Global Catalogue of Microorganisms (GCM) 10K type strain sequencing project: providing services to taxonomists for standard genome sequencing and annotation.</title>
        <authorList>
            <consortium name="The Broad Institute Genomics Platform"/>
            <consortium name="The Broad Institute Genome Sequencing Center for Infectious Disease"/>
            <person name="Wu L."/>
            <person name="Ma J."/>
        </authorList>
    </citation>
    <scope>NUCLEOTIDE SEQUENCE [LARGE SCALE GENOMIC DNA]</scope>
    <source>
        <strain evidence="3">NBRC 108728</strain>
    </source>
</reference>
<evidence type="ECO:0000313" key="2">
    <source>
        <dbReference type="EMBL" id="BDZ47821.1"/>
    </source>
</evidence>
<evidence type="ECO:0000313" key="3">
    <source>
        <dbReference type="Proteomes" id="UP001321486"/>
    </source>
</evidence>
<feature type="compositionally biased region" description="Polar residues" evidence="1">
    <location>
        <begin position="181"/>
        <end position="190"/>
    </location>
</feature>
<feature type="region of interest" description="Disordered" evidence="1">
    <location>
        <begin position="63"/>
        <end position="105"/>
    </location>
</feature>
<name>A0ABM8GHH0_9MICO</name>
<sequence length="190" mass="20908">MVHDHHELGDVVDESGEGRPQAGPRVRHVERQAGSGEFAERPADGRQVEDIRSRIVVDELPDPDDRCALVLPGADPRGRRGGVLERNPRDDPGRPGVPRGHVEQGSRVAIGVGRLHQDRAIHPRRGEYPRGVVRAEAGMGRAERGRVPGVVARREIPEVQVRIDDHGIRPRSRRSAQSPSGMSVTKRSTF</sequence>
<evidence type="ECO:0000256" key="1">
    <source>
        <dbReference type="SAM" id="MobiDB-lite"/>
    </source>
</evidence>
<protein>
    <submittedName>
        <fullName evidence="2">Uncharacterized protein</fullName>
    </submittedName>
</protein>
<keyword evidence="3" id="KW-1185">Reference proteome</keyword>
<proteinExistence type="predicted"/>
<accession>A0ABM8GHH0</accession>
<organism evidence="2 3">
    <name type="scientific">Frondihabitans sucicola</name>
    <dbReference type="NCBI Taxonomy" id="1268041"/>
    <lineage>
        <taxon>Bacteria</taxon>
        <taxon>Bacillati</taxon>
        <taxon>Actinomycetota</taxon>
        <taxon>Actinomycetes</taxon>
        <taxon>Micrococcales</taxon>
        <taxon>Microbacteriaceae</taxon>
        <taxon>Frondihabitans</taxon>
    </lineage>
</organism>
<feature type="region of interest" description="Disordered" evidence="1">
    <location>
        <begin position="1"/>
        <end position="50"/>
    </location>
</feature>
<dbReference type="EMBL" id="AP027732">
    <property type="protein sequence ID" value="BDZ47821.1"/>
    <property type="molecule type" value="Genomic_DNA"/>
</dbReference>
<feature type="compositionally biased region" description="Basic and acidic residues" evidence="1">
    <location>
        <begin position="76"/>
        <end position="93"/>
    </location>
</feature>
<feature type="compositionally biased region" description="Basic and acidic residues" evidence="1">
    <location>
        <begin position="38"/>
        <end position="50"/>
    </location>
</feature>
<dbReference type="Proteomes" id="UP001321486">
    <property type="component" value="Chromosome"/>
</dbReference>
<feature type="region of interest" description="Disordered" evidence="1">
    <location>
        <begin position="163"/>
        <end position="190"/>
    </location>
</feature>